<sequence length="209" mass="22322">MTPIFLASSSPRRRALLEQAGIPFTLLTPRVSEEVDGEPPPPHQLVERLARRKAAAGARLVDRGLIIGADTIVVFRGRVLGKPADSAAAEEMLHLLQGASHDVFTGLAVIEQPGGRTMTAWERTRVTFRTLTDEEIRLYAATGEPADKAGAYAAQGLGAIFITSIEGCYFNVVGLPLARLAVMLAGFGVHVLALAAGRPAFINKGRLEE</sequence>
<dbReference type="PIRSF" id="PIRSF006305">
    <property type="entry name" value="Maf"/>
    <property type="match status" value="1"/>
</dbReference>
<feature type="site" description="Important for substrate specificity" evidence="3">
    <location>
        <position position="71"/>
    </location>
</feature>
<dbReference type="HAMAP" id="MF_00528">
    <property type="entry name" value="Maf"/>
    <property type="match status" value="1"/>
</dbReference>
<name>A0A1B7LH88_9FIRM</name>
<feature type="site" description="Important for substrate specificity" evidence="3">
    <location>
        <position position="12"/>
    </location>
</feature>
<keyword evidence="6" id="KW-1185">Reference proteome</keyword>
<evidence type="ECO:0000256" key="1">
    <source>
        <dbReference type="ARBA" id="ARBA00001968"/>
    </source>
</evidence>
<keyword evidence="3" id="KW-0963">Cytoplasm</keyword>
<dbReference type="Pfam" id="PF02545">
    <property type="entry name" value="Maf"/>
    <property type="match status" value="1"/>
</dbReference>
<comment type="function">
    <text evidence="3">Nucleoside triphosphate pyrophosphatase that hydrolyzes dTTP and UTP. May have a dual role in cell division arrest and in preventing the incorporation of modified nucleotides into cellular nucleic acids.</text>
</comment>
<dbReference type="STRING" id="1838280.A6M21_05405"/>
<dbReference type="RefSeq" id="WP_066666701.1">
    <property type="nucleotide sequence ID" value="NZ_LYVF01000054.1"/>
</dbReference>
<evidence type="ECO:0000256" key="2">
    <source>
        <dbReference type="ARBA" id="ARBA00022801"/>
    </source>
</evidence>
<evidence type="ECO:0000256" key="4">
    <source>
        <dbReference type="SAM" id="Phobius"/>
    </source>
</evidence>
<dbReference type="GO" id="GO:0036218">
    <property type="term" value="F:dTTP diphosphatase activity"/>
    <property type="evidence" value="ECO:0007669"/>
    <property type="project" value="RHEA"/>
</dbReference>
<dbReference type="NCBIfam" id="TIGR00172">
    <property type="entry name" value="maf"/>
    <property type="match status" value="1"/>
</dbReference>
<dbReference type="InterPro" id="IPR003697">
    <property type="entry name" value="Maf-like"/>
</dbReference>
<gene>
    <name evidence="5" type="ORF">A6M21_05405</name>
</gene>
<feature type="active site" description="Proton acceptor" evidence="3">
    <location>
        <position position="70"/>
    </location>
</feature>
<evidence type="ECO:0000313" key="6">
    <source>
        <dbReference type="Proteomes" id="UP000078532"/>
    </source>
</evidence>
<comment type="caution">
    <text evidence="3">Lacks conserved residue(s) required for the propagation of feature annotation.</text>
</comment>
<dbReference type="EC" id="3.6.1.9" evidence="3"/>
<organism evidence="5 6">
    <name type="scientific">Desulfotomaculum copahuensis</name>
    <dbReference type="NCBI Taxonomy" id="1838280"/>
    <lineage>
        <taxon>Bacteria</taxon>
        <taxon>Bacillati</taxon>
        <taxon>Bacillota</taxon>
        <taxon>Clostridia</taxon>
        <taxon>Eubacteriales</taxon>
        <taxon>Desulfotomaculaceae</taxon>
        <taxon>Desulfotomaculum</taxon>
    </lineage>
</organism>
<keyword evidence="3" id="KW-0546">Nucleotide metabolism</keyword>
<dbReference type="AlphaFoldDB" id="A0A1B7LH88"/>
<dbReference type="Proteomes" id="UP000078532">
    <property type="component" value="Unassembled WGS sequence"/>
</dbReference>
<dbReference type="GO" id="GO:0009117">
    <property type="term" value="P:nucleotide metabolic process"/>
    <property type="evidence" value="ECO:0007669"/>
    <property type="project" value="UniProtKB-KW"/>
</dbReference>
<comment type="subcellular location">
    <subcellularLocation>
        <location evidence="3">Cytoplasm</location>
    </subcellularLocation>
</comment>
<evidence type="ECO:0000256" key="3">
    <source>
        <dbReference type="HAMAP-Rule" id="MF_00528"/>
    </source>
</evidence>
<comment type="similarity">
    <text evidence="3">Belongs to the Maf family. YhdE subfamily.</text>
</comment>
<comment type="caution">
    <text evidence="5">The sequence shown here is derived from an EMBL/GenBank/DDBJ whole genome shotgun (WGS) entry which is preliminary data.</text>
</comment>
<dbReference type="PANTHER" id="PTHR43213">
    <property type="entry name" value="BIFUNCTIONAL DTTP/UTP PYROPHOSPHATASE/METHYLTRANSFERASE PROTEIN-RELATED"/>
    <property type="match status" value="1"/>
</dbReference>
<dbReference type="PANTHER" id="PTHR43213:SF5">
    <property type="entry name" value="BIFUNCTIONAL DTTP_UTP PYROPHOSPHATASE_METHYLTRANSFERASE PROTEIN-RELATED"/>
    <property type="match status" value="1"/>
</dbReference>
<feature type="site" description="Important for substrate specificity" evidence="3">
    <location>
        <position position="155"/>
    </location>
</feature>
<keyword evidence="4" id="KW-1133">Transmembrane helix</keyword>
<evidence type="ECO:0000313" key="5">
    <source>
        <dbReference type="EMBL" id="OAT85563.1"/>
    </source>
</evidence>
<dbReference type="InterPro" id="IPR029001">
    <property type="entry name" value="ITPase-like_fam"/>
</dbReference>
<protein>
    <recommendedName>
        <fullName evidence="3">dTTP/UTP pyrophosphatase</fullName>
        <shortName evidence="3">dTTPase/UTPase</shortName>
        <ecNumber evidence="3">3.6.1.9</ecNumber>
    </recommendedName>
    <alternativeName>
        <fullName evidence="3">Nucleoside triphosphate pyrophosphatase</fullName>
    </alternativeName>
    <alternativeName>
        <fullName evidence="3">Nucleotide pyrophosphatase</fullName>
        <shortName evidence="3">Nucleotide PPase</shortName>
    </alternativeName>
</protein>
<dbReference type="SUPFAM" id="SSF52972">
    <property type="entry name" value="ITPase-like"/>
    <property type="match status" value="1"/>
</dbReference>
<comment type="cofactor">
    <cofactor evidence="1 3">
        <name>a divalent metal cation</name>
        <dbReference type="ChEBI" id="CHEBI:60240"/>
    </cofactor>
</comment>
<dbReference type="EMBL" id="LYVF01000054">
    <property type="protein sequence ID" value="OAT85563.1"/>
    <property type="molecule type" value="Genomic_DNA"/>
</dbReference>
<comment type="catalytic activity">
    <reaction evidence="3">
        <text>dTTP + H2O = dTMP + diphosphate + H(+)</text>
        <dbReference type="Rhea" id="RHEA:28534"/>
        <dbReference type="ChEBI" id="CHEBI:15377"/>
        <dbReference type="ChEBI" id="CHEBI:15378"/>
        <dbReference type="ChEBI" id="CHEBI:33019"/>
        <dbReference type="ChEBI" id="CHEBI:37568"/>
        <dbReference type="ChEBI" id="CHEBI:63528"/>
        <dbReference type="EC" id="3.6.1.9"/>
    </reaction>
</comment>
<feature type="transmembrane region" description="Helical" evidence="4">
    <location>
        <begin position="177"/>
        <end position="197"/>
    </location>
</feature>
<dbReference type="GO" id="GO:0005737">
    <property type="term" value="C:cytoplasm"/>
    <property type="evidence" value="ECO:0007669"/>
    <property type="project" value="UniProtKB-SubCell"/>
</dbReference>
<keyword evidence="2 3" id="KW-0378">Hydrolase</keyword>
<dbReference type="OrthoDB" id="9807767at2"/>
<keyword evidence="4" id="KW-0812">Transmembrane</keyword>
<proteinExistence type="inferred from homology"/>
<reference evidence="5 6" key="1">
    <citation type="submission" date="2016-04" db="EMBL/GenBank/DDBJ databases">
        <authorList>
            <person name="Evans L.H."/>
            <person name="Alamgir A."/>
            <person name="Owens N."/>
            <person name="Weber N.D."/>
            <person name="Virtaneva K."/>
            <person name="Barbian K."/>
            <person name="Babar A."/>
            <person name="Rosenke K."/>
        </authorList>
    </citation>
    <scope>NUCLEOTIDE SEQUENCE [LARGE SCALE GENOMIC DNA]</scope>
    <source>
        <strain evidence="5 6">LMa1</strain>
    </source>
</reference>
<comment type="catalytic activity">
    <reaction evidence="3">
        <text>UTP + H2O = UMP + diphosphate + H(+)</text>
        <dbReference type="Rhea" id="RHEA:29395"/>
        <dbReference type="ChEBI" id="CHEBI:15377"/>
        <dbReference type="ChEBI" id="CHEBI:15378"/>
        <dbReference type="ChEBI" id="CHEBI:33019"/>
        <dbReference type="ChEBI" id="CHEBI:46398"/>
        <dbReference type="ChEBI" id="CHEBI:57865"/>
        <dbReference type="EC" id="3.6.1.9"/>
    </reaction>
</comment>
<dbReference type="Gene3D" id="3.90.950.10">
    <property type="match status" value="1"/>
</dbReference>
<accession>A0A1B7LH88</accession>
<dbReference type="GO" id="GO:0036221">
    <property type="term" value="F:UTP diphosphatase activity"/>
    <property type="evidence" value="ECO:0007669"/>
    <property type="project" value="RHEA"/>
</dbReference>
<dbReference type="CDD" id="cd00555">
    <property type="entry name" value="Maf"/>
    <property type="match status" value="1"/>
</dbReference>
<keyword evidence="4" id="KW-0472">Membrane</keyword>